<dbReference type="Pfam" id="PF07738">
    <property type="entry name" value="Sad1_UNC"/>
    <property type="match status" value="1"/>
</dbReference>
<protein>
    <recommendedName>
        <fullName evidence="6">SUN domain-containing protein</fullName>
    </recommendedName>
</protein>
<evidence type="ECO:0000256" key="5">
    <source>
        <dbReference type="SAM" id="Phobius"/>
    </source>
</evidence>
<proteinExistence type="predicted"/>
<evidence type="ECO:0000313" key="7">
    <source>
        <dbReference type="EMBL" id="KAG7093850.1"/>
    </source>
</evidence>
<evidence type="ECO:0000313" key="8">
    <source>
        <dbReference type="Proteomes" id="UP001049176"/>
    </source>
</evidence>
<dbReference type="KEGG" id="more:E1B28_007489"/>
<name>A0A9P7S2F7_9AGAR</name>
<dbReference type="AlphaFoldDB" id="A0A9P7S2F7"/>
<dbReference type="GeneID" id="66076565"/>
<feature type="domain" description="SUN" evidence="6">
    <location>
        <begin position="114"/>
        <end position="306"/>
    </location>
</feature>
<dbReference type="EMBL" id="CM032184">
    <property type="protein sequence ID" value="KAG7093850.1"/>
    <property type="molecule type" value="Genomic_DNA"/>
</dbReference>
<sequence>MKPTPRVEIKRPSKNSHQRVLTRAFQSLELGLALIVYMVTVATIGVWLYTTIPTWASMSVSMQLCYAQNTLCWLQGAFFRQECNPFSCADFEKAATDEHLPTSVHLDYVLATNGGSIVEEFTSPTLGYRKLSMKERELYESRGFHLQHVKVYPPPIVIDSEVRIARCWSFAGSTGHIAISLSEPIIISHLSFHHPDHRELSASLLSRAPSRFTLWSLLPDPPRDHLLREDLVSTTQFQIRQTNSAPEGSLVHLADIEYDATEGLQMDAAITNNSVVSSMVILEIKDNRGRIRPVSTESRSTMQFRR</sequence>
<dbReference type="PANTHER" id="PTHR12911">
    <property type="entry name" value="SAD1/UNC-84-LIKE PROTEIN-RELATED"/>
    <property type="match status" value="1"/>
</dbReference>
<keyword evidence="8" id="KW-1185">Reference proteome</keyword>
<comment type="caution">
    <text evidence="7">The sequence shown here is derived from an EMBL/GenBank/DDBJ whole genome shotgun (WGS) entry which is preliminary data.</text>
</comment>
<evidence type="ECO:0000256" key="3">
    <source>
        <dbReference type="ARBA" id="ARBA00022989"/>
    </source>
</evidence>
<organism evidence="7 8">
    <name type="scientific">Marasmius oreades</name>
    <name type="common">fairy-ring Marasmius</name>
    <dbReference type="NCBI Taxonomy" id="181124"/>
    <lineage>
        <taxon>Eukaryota</taxon>
        <taxon>Fungi</taxon>
        <taxon>Dikarya</taxon>
        <taxon>Basidiomycota</taxon>
        <taxon>Agaricomycotina</taxon>
        <taxon>Agaricomycetes</taxon>
        <taxon>Agaricomycetidae</taxon>
        <taxon>Agaricales</taxon>
        <taxon>Marasmiineae</taxon>
        <taxon>Marasmiaceae</taxon>
        <taxon>Marasmius</taxon>
    </lineage>
</organism>
<evidence type="ECO:0000256" key="1">
    <source>
        <dbReference type="ARBA" id="ARBA00004370"/>
    </source>
</evidence>
<dbReference type="InterPro" id="IPR045119">
    <property type="entry name" value="SUN1-5"/>
</dbReference>
<dbReference type="OrthoDB" id="342281at2759"/>
<evidence type="ECO:0000256" key="2">
    <source>
        <dbReference type="ARBA" id="ARBA00022692"/>
    </source>
</evidence>
<keyword evidence="4 5" id="KW-0472">Membrane</keyword>
<dbReference type="PROSITE" id="PS51469">
    <property type="entry name" value="SUN"/>
    <property type="match status" value="1"/>
</dbReference>
<dbReference type="GO" id="GO:0043495">
    <property type="term" value="F:protein-membrane adaptor activity"/>
    <property type="evidence" value="ECO:0007669"/>
    <property type="project" value="TreeGrafter"/>
</dbReference>
<dbReference type="GO" id="GO:0034993">
    <property type="term" value="C:meiotic nuclear membrane microtubule tethering complex"/>
    <property type="evidence" value="ECO:0007669"/>
    <property type="project" value="TreeGrafter"/>
</dbReference>
<evidence type="ECO:0000256" key="4">
    <source>
        <dbReference type="ARBA" id="ARBA00023136"/>
    </source>
</evidence>
<dbReference type="InterPro" id="IPR012919">
    <property type="entry name" value="SUN_dom"/>
</dbReference>
<gene>
    <name evidence="7" type="ORF">E1B28_007489</name>
</gene>
<dbReference type="Gene3D" id="2.60.120.260">
    <property type="entry name" value="Galactose-binding domain-like"/>
    <property type="match status" value="1"/>
</dbReference>
<dbReference type="RefSeq" id="XP_043010320.1">
    <property type="nucleotide sequence ID" value="XM_043152234.1"/>
</dbReference>
<feature type="transmembrane region" description="Helical" evidence="5">
    <location>
        <begin position="20"/>
        <end position="49"/>
    </location>
</feature>
<comment type="subcellular location">
    <subcellularLocation>
        <location evidence="1">Membrane</location>
    </subcellularLocation>
</comment>
<dbReference type="PANTHER" id="PTHR12911:SF8">
    <property type="entry name" value="KLAROID PROTEIN-RELATED"/>
    <property type="match status" value="1"/>
</dbReference>
<dbReference type="Proteomes" id="UP001049176">
    <property type="component" value="Chromosome 4"/>
</dbReference>
<keyword evidence="3 5" id="KW-1133">Transmembrane helix</keyword>
<reference evidence="7" key="1">
    <citation type="journal article" date="2021" name="Genome Biol. Evol.">
        <title>The assembled and annotated genome of the fairy-ring fungus Marasmius oreades.</title>
        <authorList>
            <person name="Hiltunen M."/>
            <person name="Ament-Velasquez S.L."/>
            <person name="Johannesson H."/>
        </authorList>
    </citation>
    <scope>NUCLEOTIDE SEQUENCE</scope>
    <source>
        <strain evidence="7">03SP1</strain>
    </source>
</reference>
<keyword evidence="2 5" id="KW-0812">Transmembrane</keyword>
<evidence type="ECO:0000259" key="6">
    <source>
        <dbReference type="PROSITE" id="PS51469"/>
    </source>
</evidence>
<accession>A0A9P7S2F7</accession>